<reference evidence="4 6" key="1">
    <citation type="submission" date="2020-01" db="EMBL/GenBank/DDBJ databases">
        <authorList>
            <consortium name="DOE Joint Genome Institute"/>
            <person name="Haridas S."/>
            <person name="Albert R."/>
            <person name="Binder M."/>
            <person name="Bloem J."/>
            <person name="Labutti K."/>
            <person name="Salamov A."/>
            <person name="Andreopoulos B."/>
            <person name="Baker S.E."/>
            <person name="Barry K."/>
            <person name="Bills G."/>
            <person name="Bluhm B.H."/>
            <person name="Cannon C."/>
            <person name="Castanera R."/>
            <person name="Culley D.E."/>
            <person name="Daum C."/>
            <person name="Ezra D."/>
            <person name="Gonzalez J.B."/>
            <person name="Henrissat B."/>
            <person name="Kuo A."/>
            <person name="Liang C."/>
            <person name="Lipzen A."/>
            <person name="Lutzoni F."/>
            <person name="Magnuson J."/>
            <person name="Mondo S."/>
            <person name="Nolan M."/>
            <person name="Ohm R."/>
            <person name="Pangilinan J."/>
            <person name="Park H.-J."/>
            <person name="Ramirez L."/>
            <person name="Alfaro M."/>
            <person name="Sun H."/>
            <person name="Tritt A."/>
            <person name="Yoshinaga Y."/>
            <person name="Zwiers L.-H."/>
            <person name="Turgeon B.G."/>
            <person name="Goodwin S.B."/>
            <person name="Spatafora J.W."/>
            <person name="Crous P.W."/>
            <person name="Grigoriev I.V."/>
        </authorList>
    </citation>
    <scope>NUCLEOTIDE SEQUENCE</scope>
    <source>
        <strain evidence="4 6">CBS 781.70</strain>
    </source>
</reference>
<feature type="compositionally biased region" description="Low complexity" evidence="1">
    <location>
        <begin position="344"/>
        <end position="362"/>
    </location>
</feature>
<name>A0A6G1FWP8_9PEZI</name>
<reference evidence="6" key="3">
    <citation type="submission" date="2025-04" db="UniProtKB">
        <authorList>
            <consortium name="RefSeq"/>
        </authorList>
    </citation>
    <scope>IDENTIFICATION</scope>
    <source>
        <strain evidence="6">CBS 781.70</strain>
    </source>
</reference>
<feature type="compositionally biased region" description="Basic and acidic residues" evidence="1">
    <location>
        <begin position="451"/>
        <end position="460"/>
    </location>
</feature>
<feature type="region of interest" description="Disordered" evidence="1">
    <location>
        <begin position="344"/>
        <end position="412"/>
    </location>
</feature>
<dbReference type="Proteomes" id="UP000504638">
    <property type="component" value="Unplaced"/>
</dbReference>
<evidence type="ECO:0000256" key="3">
    <source>
        <dbReference type="SAM" id="SignalP"/>
    </source>
</evidence>
<dbReference type="GeneID" id="54422768"/>
<keyword evidence="3" id="KW-0732">Signal</keyword>
<dbReference type="RefSeq" id="XP_033531742.1">
    <property type="nucleotide sequence ID" value="XM_033682198.1"/>
</dbReference>
<feature type="chain" id="PRO_5044631655" evidence="3">
    <location>
        <begin position="24"/>
        <end position="596"/>
    </location>
</feature>
<feature type="region of interest" description="Disordered" evidence="1">
    <location>
        <begin position="448"/>
        <end position="532"/>
    </location>
</feature>
<proteinExistence type="predicted"/>
<keyword evidence="5" id="KW-1185">Reference proteome</keyword>
<evidence type="ECO:0000313" key="5">
    <source>
        <dbReference type="Proteomes" id="UP000504638"/>
    </source>
</evidence>
<sequence length="596" mass="61809">MIALGTIAYVLALFSVLVLSAAARPTGLIVSRTIDSPASGIKTCLEGDAGCAVASNVAGILFGLGRLVPSAASSATISPVGHTPLFSLSVPSPSSSTTIAPDAFSPLFGLSISDTSHSATLSHVASRPSAFGQWMSSMATSASMSSSESRISYSFIFVPTTSSTSSTTTRSTTTSLKTTSSKTASHVAGRPPAIDSTTTITSTSTITAIETGAPEPLEATTVWKTIYTKKATTTTTSNSSTASLSAGQKMDQPTPSLFIPTSTTSNLAAASSNSVSPPSIIIPQIGFTARIKPSHTTSTEDLMRDFTTVTLKLTTTVHRNESTSSPARHPTTVIKIPVTVTVTSRTTVSTPQPTLTRSTATASPPPSSFHTHDTDTSSTSSNPTPSTPTLSSEALSTGTSSTTSSNPTSSLSIVPMASLSSFIVRHTVTRSMTQPTVTVTETLEDIPQKTLEGKSRETNVRVKPGVPAASLEEMATRIPPGNAPGTPLEAIPPNSSGEPPSSPADDSSGDQLASPTNNLRFQTRGTYSDGDPMSRLIARRFTKREDNDFEANGELTLAGKIALGLCVGIVFLLGVALWYCTGLSEGGSNVFRRRQM</sequence>
<organism evidence="4">
    <name type="scientific">Eremomyces bilateralis CBS 781.70</name>
    <dbReference type="NCBI Taxonomy" id="1392243"/>
    <lineage>
        <taxon>Eukaryota</taxon>
        <taxon>Fungi</taxon>
        <taxon>Dikarya</taxon>
        <taxon>Ascomycota</taxon>
        <taxon>Pezizomycotina</taxon>
        <taxon>Dothideomycetes</taxon>
        <taxon>Dothideomycetes incertae sedis</taxon>
        <taxon>Eremomycetales</taxon>
        <taxon>Eremomycetaceae</taxon>
        <taxon>Eremomyces</taxon>
    </lineage>
</organism>
<keyword evidence="2" id="KW-0812">Transmembrane</keyword>
<keyword evidence="2" id="KW-0472">Membrane</keyword>
<keyword evidence="2" id="KW-1133">Transmembrane helix</keyword>
<dbReference type="AlphaFoldDB" id="A0A6G1FWP8"/>
<evidence type="ECO:0000256" key="2">
    <source>
        <dbReference type="SAM" id="Phobius"/>
    </source>
</evidence>
<accession>A0A6G1FWP8</accession>
<evidence type="ECO:0000313" key="6">
    <source>
        <dbReference type="RefSeq" id="XP_033531742.1"/>
    </source>
</evidence>
<gene>
    <name evidence="4 6" type="ORF">P152DRAFT_493395</name>
</gene>
<evidence type="ECO:0000313" key="4">
    <source>
        <dbReference type="EMBL" id="KAF1810111.1"/>
    </source>
</evidence>
<dbReference type="EMBL" id="ML975168">
    <property type="protein sequence ID" value="KAF1810111.1"/>
    <property type="molecule type" value="Genomic_DNA"/>
</dbReference>
<protein>
    <submittedName>
        <fullName evidence="4 6">Uncharacterized protein</fullName>
    </submittedName>
</protein>
<feature type="compositionally biased region" description="Low complexity" evidence="1">
    <location>
        <begin position="492"/>
        <end position="510"/>
    </location>
</feature>
<evidence type="ECO:0000256" key="1">
    <source>
        <dbReference type="SAM" id="MobiDB-lite"/>
    </source>
</evidence>
<feature type="compositionally biased region" description="Polar residues" evidence="1">
    <location>
        <begin position="511"/>
        <end position="526"/>
    </location>
</feature>
<reference evidence="6" key="2">
    <citation type="submission" date="2020-04" db="EMBL/GenBank/DDBJ databases">
        <authorList>
            <consortium name="NCBI Genome Project"/>
        </authorList>
    </citation>
    <scope>NUCLEOTIDE SEQUENCE</scope>
    <source>
        <strain evidence="6">CBS 781.70</strain>
    </source>
</reference>
<feature type="region of interest" description="Disordered" evidence="1">
    <location>
        <begin position="162"/>
        <end position="198"/>
    </location>
</feature>
<feature type="transmembrane region" description="Helical" evidence="2">
    <location>
        <begin position="561"/>
        <end position="584"/>
    </location>
</feature>
<feature type="compositionally biased region" description="Low complexity" evidence="1">
    <location>
        <begin position="162"/>
        <end position="185"/>
    </location>
</feature>
<feature type="compositionally biased region" description="Low complexity" evidence="1">
    <location>
        <begin position="376"/>
        <end position="412"/>
    </location>
</feature>
<feature type="signal peptide" evidence="3">
    <location>
        <begin position="1"/>
        <end position="23"/>
    </location>
</feature>